<dbReference type="Pfam" id="PF04014">
    <property type="entry name" value="MazE_antitoxin"/>
    <property type="match status" value="1"/>
</dbReference>
<evidence type="ECO:0000313" key="4">
    <source>
        <dbReference type="EMBL" id="GAA5512044.1"/>
    </source>
</evidence>
<feature type="domain" description="SpoVT-AbrB" evidence="3">
    <location>
        <begin position="1"/>
        <end position="41"/>
    </location>
</feature>
<dbReference type="NCBIfam" id="TIGR01439">
    <property type="entry name" value="lp_hng_hel_AbrB"/>
    <property type="match status" value="1"/>
</dbReference>
<comment type="caution">
    <text evidence="4">The sequence shown here is derived from an EMBL/GenBank/DDBJ whole genome shotgun (WGS) entry which is preliminary data.</text>
</comment>
<dbReference type="Proteomes" id="UP001401887">
    <property type="component" value="Unassembled WGS sequence"/>
</dbReference>
<dbReference type="PROSITE" id="PS51740">
    <property type="entry name" value="SPOVT_ABRB"/>
    <property type="match status" value="1"/>
</dbReference>
<evidence type="ECO:0000256" key="1">
    <source>
        <dbReference type="PROSITE-ProRule" id="PRU01076"/>
    </source>
</evidence>
<dbReference type="Gene3D" id="2.10.260.10">
    <property type="match status" value="1"/>
</dbReference>
<dbReference type="InterPro" id="IPR007159">
    <property type="entry name" value="SpoVT-AbrB_dom"/>
</dbReference>
<evidence type="ECO:0000313" key="5">
    <source>
        <dbReference type="Proteomes" id="UP001401887"/>
    </source>
</evidence>
<accession>A0ABP9W3W2</accession>
<sequence>MDAQGRVLIPASLRRQLQLQPGEKLIPRIEDGKLILEKRSEVRRRLLGIFSPQEPSPVGELLEERRQEAERE</sequence>
<name>A0ABP9W3W2_9DEIO</name>
<organism evidence="4 5">
    <name type="scientific">Deinococcus carri</name>
    <dbReference type="NCBI Taxonomy" id="1211323"/>
    <lineage>
        <taxon>Bacteria</taxon>
        <taxon>Thermotogati</taxon>
        <taxon>Deinococcota</taxon>
        <taxon>Deinococci</taxon>
        <taxon>Deinococcales</taxon>
        <taxon>Deinococcaceae</taxon>
        <taxon>Deinococcus</taxon>
    </lineage>
</organism>
<dbReference type="SUPFAM" id="SSF89447">
    <property type="entry name" value="AbrB/MazE/MraZ-like"/>
    <property type="match status" value="1"/>
</dbReference>
<protein>
    <recommendedName>
        <fullName evidence="3">SpoVT-AbrB domain-containing protein</fullName>
    </recommendedName>
</protein>
<proteinExistence type="predicted"/>
<dbReference type="InterPro" id="IPR037914">
    <property type="entry name" value="SpoVT-AbrB_sf"/>
</dbReference>
<reference evidence="4 5" key="1">
    <citation type="submission" date="2024-02" db="EMBL/GenBank/DDBJ databases">
        <title>Deinococcus carri NBRC 110142.</title>
        <authorList>
            <person name="Ichikawa N."/>
            <person name="Katano-Makiyama Y."/>
            <person name="Hidaka K."/>
        </authorList>
    </citation>
    <scope>NUCLEOTIDE SEQUENCE [LARGE SCALE GENOMIC DNA]</scope>
    <source>
        <strain evidence="4 5">NBRC 110142</strain>
    </source>
</reference>
<evidence type="ECO:0000256" key="2">
    <source>
        <dbReference type="SAM" id="MobiDB-lite"/>
    </source>
</evidence>
<dbReference type="EMBL" id="BAABRP010000001">
    <property type="protein sequence ID" value="GAA5512044.1"/>
    <property type="molecule type" value="Genomic_DNA"/>
</dbReference>
<evidence type="ECO:0000259" key="3">
    <source>
        <dbReference type="PROSITE" id="PS51740"/>
    </source>
</evidence>
<keyword evidence="5" id="KW-1185">Reference proteome</keyword>
<gene>
    <name evidence="4" type="ORF">Dcar01_00758</name>
</gene>
<feature type="region of interest" description="Disordered" evidence="2">
    <location>
        <begin position="53"/>
        <end position="72"/>
    </location>
</feature>
<keyword evidence="1" id="KW-0238">DNA-binding</keyword>
<feature type="compositionally biased region" description="Basic and acidic residues" evidence="2">
    <location>
        <begin position="62"/>
        <end position="72"/>
    </location>
</feature>